<keyword evidence="3" id="KW-0804">Transcription</keyword>
<dbReference type="SMART" id="SM01014">
    <property type="entry name" value="ARID"/>
    <property type="match status" value="1"/>
</dbReference>
<gene>
    <name evidence="8" type="ORF">Q9L58_007585</name>
</gene>
<keyword evidence="1" id="KW-0156">Chromatin regulator</keyword>
<feature type="compositionally biased region" description="Low complexity" evidence="5">
    <location>
        <begin position="197"/>
        <end position="215"/>
    </location>
</feature>
<dbReference type="PROSITE" id="PS51526">
    <property type="entry name" value="RFX_DBD"/>
    <property type="match status" value="1"/>
</dbReference>
<keyword evidence="4" id="KW-0539">Nucleus</keyword>
<dbReference type="InterPro" id="IPR001606">
    <property type="entry name" value="ARID_dom"/>
</dbReference>
<feature type="domain" description="ARID" evidence="6">
    <location>
        <begin position="28"/>
        <end position="121"/>
    </location>
</feature>
<dbReference type="Proteomes" id="UP001447188">
    <property type="component" value="Unassembled WGS sequence"/>
</dbReference>
<keyword evidence="2" id="KW-0805">Transcription regulation</keyword>
<reference evidence="8 9" key="1">
    <citation type="submission" date="2024-02" db="EMBL/GenBank/DDBJ databases">
        <title>Discinaceae phylogenomics.</title>
        <authorList>
            <person name="Dirks A.C."/>
            <person name="James T.Y."/>
        </authorList>
    </citation>
    <scope>NUCLEOTIDE SEQUENCE [LARGE SCALE GENOMIC DNA]</scope>
    <source>
        <strain evidence="8 9">ACD0624</strain>
    </source>
</reference>
<evidence type="ECO:0000256" key="2">
    <source>
        <dbReference type="ARBA" id="ARBA00023015"/>
    </source>
</evidence>
<feature type="domain" description="RFX-type winged-helix" evidence="7">
    <location>
        <begin position="571"/>
        <end position="650"/>
    </location>
</feature>
<name>A0ABR3GBY9_9PEZI</name>
<dbReference type="InterPro" id="IPR052406">
    <property type="entry name" value="Chromatin_Remodeling_Comp"/>
</dbReference>
<dbReference type="EMBL" id="JBBBZM010000123">
    <property type="protein sequence ID" value="KAL0633478.1"/>
    <property type="molecule type" value="Genomic_DNA"/>
</dbReference>
<feature type="compositionally biased region" description="Low complexity" evidence="5">
    <location>
        <begin position="223"/>
        <end position="238"/>
    </location>
</feature>
<evidence type="ECO:0000256" key="3">
    <source>
        <dbReference type="ARBA" id="ARBA00023163"/>
    </source>
</evidence>
<evidence type="ECO:0000256" key="4">
    <source>
        <dbReference type="ARBA" id="ARBA00023242"/>
    </source>
</evidence>
<evidence type="ECO:0000256" key="5">
    <source>
        <dbReference type="SAM" id="MobiDB-lite"/>
    </source>
</evidence>
<evidence type="ECO:0000259" key="6">
    <source>
        <dbReference type="PROSITE" id="PS51011"/>
    </source>
</evidence>
<accession>A0ABR3GBY9</accession>
<proteinExistence type="predicted"/>
<feature type="region of interest" description="Disordered" evidence="5">
    <location>
        <begin position="149"/>
        <end position="240"/>
    </location>
</feature>
<dbReference type="CDD" id="cd16100">
    <property type="entry name" value="ARID"/>
    <property type="match status" value="1"/>
</dbReference>
<keyword evidence="9" id="KW-1185">Reference proteome</keyword>
<dbReference type="Gene3D" id="1.10.150.60">
    <property type="entry name" value="ARID DNA-binding domain"/>
    <property type="match status" value="1"/>
</dbReference>
<evidence type="ECO:0000259" key="7">
    <source>
        <dbReference type="PROSITE" id="PS51526"/>
    </source>
</evidence>
<dbReference type="Gene3D" id="1.25.10.10">
    <property type="entry name" value="Leucine-rich Repeat Variant"/>
    <property type="match status" value="1"/>
</dbReference>
<dbReference type="SUPFAM" id="SSF48371">
    <property type="entry name" value="ARM repeat"/>
    <property type="match status" value="1"/>
</dbReference>
<dbReference type="SMART" id="SM00501">
    <property type="entry name" value="BRIGHT"/>
    <property type="match status" value="1"/>
</dbReference>
<dbReference type="Pfam" id="PF01388">
    <property type="entry name" value="ARID"/>
    <property type="match status" value="1"/>
</dbReference>
<comment type="caution">
    <text evidence="8">The sequence shown here is derived from an EMBL/GenBank/DDBJ whole genome shotgun (WGS) entry which is preliminary data.</text>
</comment>
<dbReference type="InterPro" id="IPR011989">
    <property type="entry name" value="ARM-like"/>
</dbReference>
<dbReference type="InterPro" id="IPR016024">
    <property type="entry name" value="ARM-type_fold"/>
</dbReference>
<evidence type="ECO:0000256" key="1">
    <source>
        <dbReference type="ARBA" id="ARBA00022853"/>
    </source>
</evidence>
<dbReference type="PROSITE" id="PS51011">
    <property type="entry name" value="ARID"/>
    <property type="match status" value="1"/>
</dbReference>
<dbReference type="PANTHER" id="PTHR22970:SF14">
    <property type="entry name" value="AT-RICH INTERACTIVE DOMAIN-CONTAINING PROTEIN 2"/>
    <property type="match status" value="1"/>
</dbReference>
<sequence>MAEAAPTPERERKGPWANRVLSTDIDKTPEYNAFIEKLSEYHQKRRTTLTVEPELGRKLLDLRKLYEKVTALGGYDKVTEEKGAWRDLALQYKLAANNTNAGYLLKTIYYKNLAAYEISNFFRKEPPPKEWLEERSAAGGSIMTRTAEDFQAPSPKPESKSERSPTPPPTEKRSLRQAPTPRTFYNPDTTPQRHNPPRAAASAQQQQPQQSQSSPIGHQWNGASNFPNFSSSSINAPIGLPVPTPRNAPHEFMSQKRKAAEQAAVSNMSRFGVGHTGPSQMMRIAMGLKSGLPDEVDFALTKLVQTSYEAGDDLRAEGFPGLSEALFDKLGSIDELIRRHSFHGFEDILEDADFTKHLEKINEAALVLRNMSFQIDNARYFSHLKNARNIIVMCMSLPNQTSFMELKHYVLDMVESMATHLLVSFNDNLFEALHANLLSDDRGLLLGSLRSICRFVMGRDESNRLGEIKPAAIDRIRNLLMLEDDDLVSACLDFLYQYTANEDNVEKLMQPPDGIELIKQLMRLLLYQAIPGEQTVWLKTRMPHAPPPRDIPNLPQEIVHDLLTFAEPERATRWMRCCFEEDPNSDITQIALWQAYQARFNDYVLSGRNLLPAAEFIKNVSIAFSVASAMVLALPTGGQKFIIKGIRPRETPMSIKGHIYVACKWINSAIEGNGNHNTGGRCAAQLQTPQDLWVHVLNDHLGPPTDQGRKLYCNWGGCGKFNRQGGEDDRRKVIGHVRTHIPDLNDLRAARMAGMDDVDGGVKGDDDPNSKVIIRRNQTGTDDRGEAAGIPLTAALVLRNVARRGMEGVREILGAERGMLFEVMAVNKPLAAYVADLLVEDGMGMEE</sequence>
<evidence type="ECO:0000313" key="9">
    <source>
        <dbReference type="Proteomes" id="UP001447188"/>
    </source>
</evidence>
<dbReference type="PANTHER" id="PTHR22970">
    <property type="entry name" value="AT-RICH INTERACTIVE DOMAIN-CONTAINING PROTEIN 2"/>
    <property type="match status" value="1"/>
</dbReference>
<evidence type="ECO:0000313" key="8">
    <source>
        <dbReference type="EMBL" id="KAL0633478.1"/>
    </source>
</evidence>
<organism evidence="8 9">
    <name type="scientific">Discina gigas</name>
    <dbReference type="NCBI Taxonomy" id="1032678"/>
    <lineage>
        <taxon>Eukaryota</taxon>
        <taxon>Fungi</taxon>
        <taxon>Dikarya</taxon>
        <taxon>Ascomycota</taxon>
        <taxon>Pezizomycotina</taxon>
        <taxon>Pezizomycetes</taxon>
        <taxon>Pezizales</taxon>
        <taxon>Discinaceae</taxon>
        <taxon>Discina</taxon>
    </lineage>
</organism>
<dbReference type="InterPro" id="IPR036431">
    <property type="entry name" value="ARID_dom_sf"/>
</dbReference>
<protein>
    <submittedName>
        <fullName evidence="8">Uncharacterized protein</fullName>
    </submittedName>
</protein>
<dbReference type="SUPFAM" id="SSF46774">
    <property type="entry name" value="ARID-like"/>
    <property type="match status" value="1"/>
</dbReference>
<dbReference type="InterPro" id="IPR003150">
    <property type="entry name" value="DNA-bd_RFX"/>
</dbReference>